<gene>
    <name evidence="1" type="ORF">OPT61_g3041</name>
</gene>
<accession>A0ACC2IJJ7</accession>
<dbReference type="EMBL" id="JAPHNI010000148">
    <property type="protein sequence ID" value="KAJ8115272.1"/>
    <property type="molecule type" value="Genomic_DNA"/>
</dbReference>
<sequence length="158" mass="17706">MYHSIDTDWRIYEPNHKPTSEQVGTQVFAQPEFYSPTLTELINFWYGSINTVVAVTPVQVRATGISVTVDLLLSPPASKYNHADNTYTLDLEWAMSVVGKTEFKDSSFGRKVLRMESPFGQEIVSGSRLPPSISGWLIGVHSKAVYRFPAALFNSNYP</sequence>
<evidence type="ECO:0000313" key="1">
    <source>
        <dbReference type="EMBL" id="KAJ8115272.1"/>
    </source>
</evidence>
<reference evidence="1" key="1">
    <citation type="submission" date="2022-11" db="EMBL/GenBank/DDBJ databases">
        <title>Genome Sequence of Boeremia exigua.</title>
        <authorList>
            <person name="Buettner E."/>
        </authorList>
    </citation>
    <scope>NUCLEOTIDE SEQUENCE</scope>
    <source>
        <strain evidence="1">CU02</strain>
    </source>
</reference>
<dbReference type="Proteomes" id="UP001153331">
    <property type="component" value="Unassembled WGS sequence"/>
</dbReference>
<name>A0ACC2IJJ7_9PLEO</name>
<organism evidence="1 2">
    <name type="scientific">Boeremia exigua</name>
    <dbReference type="NCBI Taxonomy" id="749465"/>
    <lineage>
        <taxon>Eukaryota</taxon>
        <taxon>Fungi</taxon>
        <taxon>Dikarya</taxon>
        <taxon>Ascomycota</taxon>
        <taxon>Pezizomycotina</taxon>
        <taxon>Dothideomycetes</taxon>
        <taxon>Pleosporomycetidae</taxon>
        <taxon>Pleosporales</taxon>
        <taxon>Pleosporineae</taxon>
        <taxon>Didymellaceae</taxon>
        <taxon>Boeremia</taxon>
    </lineage>
</organism>
<proteinExistence type="predicted"/>
<comment type="caution">
    <text evidence="1">The sequence shown here is derived from an EMBL/GenBank/DDBJ whole genome shotgun (WGS) entry which is preliminary data.</text>
</comment>
<keyword evidence="2" id="KW-1185">Reference proteome</keyword>
<evidence type="ECO:0000313" key="2">
    <source>
        <dbReference type="Proteomes" id="UP001153331"/>
    </source>
</evidence>
<protein>
    <submittedName>
        <fullName evidence="1">Uncharacterized protein</fullName>
    </submittedName>
</protein>